<gene>
    <name evidence="6" type="primary">bamD</name>
    <name evidence="10" type="ORF">EV684_102304</name>
</gene>
<evidence type="ECO:0000256" key="6">
    <source>
        <dbReference type="HAMAP-Rule" id="MF_00922"/>
    </source>
</evidence>
<accession>A0A4R2MB15</accession>
<dbReference type="Gene3D" id="1.25.40.10">
    <property type="entry name" value="Tetratricopeptide repeat domain"/>
    <property type="match status" value="1"/>
</dbReference>
<keyword evidence="2 6" id="KW-0472">Membrane</keyword>
<reference evidence="10 11" key="1">
    <citation type="submission" date="2019-03" db="EMBL/GenBank/DDBJ databases">
        <title>Genomic Encyclopedia of Type Strains, Phase IV (KMG-IV): sequencing the most valuable type-strain genomes for metagenomic binning, comparative biology and taxonomic classification.</title>
        <authorList>
            <person name="Goeker M."/>
        </authorList>
    </citation>
    <scope>NUCLEOTIDE SEQUENCE [LARGE SCALE GENOMIC DNA]</scope>
    <source>
        <strain evidence="10 11">DSM 1709</strain>
    </source>
</reference>
<dbReference type="NCBIfam" id="TIGR03302">
    <property type="entry name" value="OM_YfiO"/>
    <property type="match status" value="1"/>
</dbReference>
<dbReference type="InterPro" id="IPR019734">
    <property type="entry name" value="TPR_rpt"/>
</dbReference>
<sequence>MTFSQRWRLAPVAVSTAVMVTALLAGCGSSPKDERADVAAEKLYADAKDSMEAGNNDQAIKSLSRVEGLAAGTVLAQQSQLDLAYLYWKSGERAQALTTIERFIKLHPSNPALDYAMYLRGLINFNEDMGLFGRIAQQDLSERDQRAARDAYQSFKQLVDQFPQSKYAPDSRQRMDYIVNSLAAYEVHVARYYFRRGAYVAAANRAQQAVTEFQRSPAAEEGLFLMVQSYDRLELAQLRDDALRVLQQNYPDSRFLAAATGEPQRRAWWKLW</sequence>
<feature type="chain" id="PRO_5021058419" description="Outer membrane protein assembly factor BamD" evidence="8">
    <location>
        <begin position="25"/>
        <end position="272"/>
    </location>
</feature>
<comment type="subcellular location">
    <subcellularLocation>
        <location evidence="6">Cell outer membrane</location>
        <topology evidence="6">Lipid-anchor</topology>
    </subcellularLocation>
</comment>
<comment type="similarity">
    <text evidence="6">Belongs to the BamD family.</text>
</comment>
<feature type="repeat" description="TPR" evidence="7">
    <location>
        <begin position="77"/>
        <end position="110"/>
    </location>
</feature>
<dbReference type="PANTHER" id="PTHR37423">
    <property type="entry name" value="SOLUBLE LYTIC MUREIN TRANSGLYCOSYLASE-RELATED"/>
    <property type="match status" value="1"/>
</dbReference>
<dbReference type="InterPro" id="IPR039565">
    <property type="entry name" value="BamD-like"/>
</dbReference>
<dbReference type="GeneID" id="99684910"/>
<dbReference type="PROSITE" id="PS51257">
    <property type="entry name" value="PROKAR_LIPOPROTEIN"/>
    <property type="match status" value="1"/>
</dbReference>
<feature type="domain" description="Outer membrane lipoprotein BamD-like" evidence="9">
    <location>
        <begin position="38"/>
        <end position="242"/>
    </location>
</feature>
<dbReference type="GO" id="GO:0043165">
    <property type="term" value="P:Gram-negative-bacterium-type cell outer membrane assembly"/>
    <property type="evidence" value="ECO:0007669"/>
    <property type="project" value="UniProtKB-UniRule"/>
</dbReference>
<protein>
    <recommendedName>
        <fullName evidence="6">Outer membrane protein assembly factor BamD</fullName>
    </recommendedName>
</protein>
<evidence type="ECO:0000313" key="11">
    <source>
        <dbReference type="Proteomes" id="UP000295106"/>
    </source>
</evidence>
<dbReference type="InterPro" id="IPR017689">
    <property type="entry name" value="BamD"/>
</dbReference>
<dbReference type="GO" id="GO:0051205">
    <property type="term" value="P:protein insertion into membrane"/>
    <property type="evidence" value="ECO:0007669"/>
    <property type="project" value="UniProtKB-UniRule"/>
</dbReference>
<dbReference type="PROSITE" id="PS50005">
    <property type="entry name" value="TPR"/>
    <property type="match status" value="1"/>
</dbReference>
<evidence type="ECO:0000256" key="8">
    <source>
        <dbReference type="SAM" id="SignalP"/>
    </source>
</evidence>
<dbReference type="Proteomes" id="UP000295106">
    <property type="component" value="Unassembled WGS sequence"/>
</dbReference>
<evidence type="ECO:0000256" key="5">
    <source>
        <dbReference type="ARBA" id="ARBA00023288"/>
    </source>
</evidence>
<dbReference type="Pfam" id="PF13525">
    <property type="entry name" value="YfiO"/>
    <property type="match status" value="1"/>
</dbReference>
<keyword evidence="1 6" id="KW-0732">Signal</keyword>
<comment type="caution">
    <text evidence="10">The sequence shown here is derived from an EMBL/GenBank/DDBJ whole genome shotgun (WGS) entry which is preliminary data.</text>
</comment>
<dbReference type="SUPFAM" id="SSF48452">
    <property type="entry name" value="TPR-like"/>
    <property type="match status" value="1"/>
</dbReference>
<dbReference type="EMBL" id="SLXD01000002">
    <property type="protein sequence ID" value="TCP04549.1"/>
    <property type="molecule type" value="Genomic_DNA"/>
</dbReference>
<comment type="subunit">
    <text evidence="6">Part of the Bam complex.</text>
</comment>
<comment type="function">
    <text evidence="6">Part of the outer membrane protein assembly complex, which is involved in assembly and insertion of beta-barrel proteins into the outer membrane.</text>
</comment>
<feature type="signal peptide" evidence="8">
    <location>
        <begin position="1"/>
        <end position="24"/>
    </location>
</feature>
<evidence type="ECO:0000256" key="7">
    <source>
        <dbReference type="PROSITE-ProRule" id="PRU00339"/>
    </source>
</evidence>
<keyword evidence="4 6" id="KW-0998">Cell outer membrane</keyword>
<keyword evidence="3 6" id="KW-0564">Palmitate</keyword>
<evidence type="ECO:0000256" key="3">
    <source>
        <dbReference type="ARBA" id="ARBA00023139"/>
    </source>
</evidence>
<evidence type="ECO:0000259" key="9">
    <source>
        <dbReference type="Pfam" id="PF13525"/>
    </source>
</evidence>
<dbReference type="RefSeq" id="WP_165908398.1">
    <property type="nucleotide sequence ID" value="NZ_CP181386.1"/>
</dbReference>
<dbReference type="GO" id="GO:1990063">
    <property type="term" value="C:Bam protein complex"/>
    <property type="evidence" value="ECO:0007669"/>
    <property type="project" value="TreeGrafter"/>
</dbReference>
<dbReference type="CDD" id="cd15830">
    <property type="entry name" value="BamD"/>
    <property type="match status" value="1"/>
</dbReference>
<evidence type="ECO:0000256" key="4">
    <source>
        <dbReference type="ARBA" id="ARBA00023237"/>
    </source>
</evidence>
<proteinExistence type="inferred from homology"/>
<evidence type="ECO:0000313" key="10">
    <source>
        <dbReference type="EMBL" id="TCP04549.1"/>
    </source>
</evidence>
<dbReference type="PANTHER" id="PTHR37423:SF1">
    <property type="entry name" value="OUTER MEMBRANE PROTEIN ASSEMBLY FACTOR BAMD"/>
    <property type="match status" value="1"/>
</dbReference>
<evidence type="ECO:0000256" key="2">
    <source>
        <dbReference type="ARBA" id="ARBA00023136"/>
    </source>
</evidence>
<organism evidence="10 11">
    <name type="scientific">Rubrivivax gelatinosus</name>
    <name type="common">Rhodocyclus gelatinosus</name>
    <name type="synonym">Rhodopseudomonas gelatinosa</name>
    <dbReference type="NCBI Taxonomy" id="28068"/>
    <lineage>
        <taxon>Bacteria</taxon>
        <taxon>Pseudomonadati</taxon>
        <taxon>Pseudomonadota</taxon>
        <taxon>Betaproteobacteria</taxon>
        <taxon>Burkholderiales</taxon>
        <taxon>Sphaerotilaceae</taxon>
        <taxon>Rubrivivax</taxon>
    </lineage>
</organism>
<dbReference type="HAMAP" id="MF_00922">
    <property type="entry name" value="OM_assembly_BamD"/>
    <property type="match status" value="1"/>
</dbReference>
<keyword evidence="5 6" id="KW-0449">Lipoprotein</keyword>
<dbReference type="InterPro" id="IPR011990">
    <property type="entry name" value="TPR-like_helical_dom_sf"/>
</dbReference>
<evidence type="ECO:0000256" key="1">
    <source>
        <dbReference type="ARBA" id="ARBA00022729"/>
    </source>
</evidence>
<name>A0A4R2MB15_RUBGE</name>
<keyword evidence="7" id="KW-0802">TPR repeat</keyword>
<dbReference type="AlphaFoldDB" id="A0A4R2MB15"/>